<feature type="site" description="Essential for prephenate dehydratase activity" evidence="19">
    <location>
        <position position="280"/>
    </location>
</feature>
<dbReference type="EC" id="4.2.1.51" evidence="6"/>
<evidence type="ECO:0000259" key="20">
    <source>
        <dbReference type="PROSITE" id="PS51168"/>
    </source>
</evidence>
<dbReference type="InterPro" id="IPR036263">
    <property type="entry name" value="Chorismate_II_sf"/>
</dbReference>
<evidence type="ECO:0000256" key="1">
    <source>
        <dbReference type="ARBA" id="ARBA00000824"/>
    </source>
</evidence>
<keyword evidence="24" id="KW-1185">Reference proteome</keyword>
<evidence type="ECO:0000256" key="5">
    <source>
        <dbReference type="ARBA" id="ARBA00004817"/>
    </source>
</evidence>
<comment type="function">
    <text evidence="2">Catalyzes the Claisen rearrangement of chorismate to prephenate and the decarboxylation/dehydration of prephenate to phenylpyruvate.</text>
</comment>
<keyword evidence="13" id="KW-0413">Isomerase</keyword>
<dbReference type="PROSITE" id="PS51171">
    <property type="entry name" value="PREPHENATE_DEHYDR_3"/>
    <property type="match status" value="1"/>
</dbReference>
<dbReference type="UniPathway" id="UPA00121">
    <property type="reaction ID" value="UER00345"/>
</dbReference>
<evidence type="ECO:0000256" key="6">
    <source>
        <dbReference type="ARBA" id="ARBA00013147"/>
    </source>
</evidence>
<dbReference type="SUPFAM" id="SSF55021">
    <property type="entry name" value="ACT-like"/>
    <property type="match status" value="1"/>
</dbReference>
<evidence type="ECO:0000256" key="11">
    <source>
        <dbReference type="ARBA" id="ARBA00023141"/>
    </source>
</evidence>
<protein>
    <recommendedName>
        <fullName evidence="7">Bifunctional chorismate mutase/prephenate dehydratase</fullName>
        <ecNumber evidence="6">4.2.1.51</ecNumber>
    </recommendedName>
    <alternativeName>
        <fullName evidence="17">Chorismate mutase-prephenate dehydratase</fullName>
    </alternativeName>
    <alternativeName>
        <fullName evidence="8">Prephenate dehydratase</fullName>
    </alternativeName>
    <alternativeName>
        <fullName evidence="16">p-protein</fullName>
    </alternativeName>
</protein>
<organism evidence="23 24">
    <name type="scientific">Qiania dongpingensis</name>
    <dbReference type="NCBI Taxonomy" id="2763669"/>
    <lineage>
        <taxon>Bacteria</taxon>
        <taxon>Bacillati</taxon>
        <taxon>Bacillota</taxon>
        <taxon>Clostridia</taxon>
        <taxon>Lachnospirales</taxon>
        <taxon>Lachnospiraceae</taxon>
        <taxon>Qiania</taxon>
    </lineage>
</organism>
<dbReference type="GO" id="GO:0004664">
    <property type="term" value="F:prephenate dehydratase activity"/>
    <property type="evidence" value="ECO:0007669"/>
    <property type="project" value="UniProtKB-EC"/>
</dbReference>
<dbReference type="GO" id="GO:0004106">
    <property type="term" value="F:chorismate mutase activity"/>
    <property type="evidence" value="ECO:0007669"/>
    <property type="project" value="UniProtKB-EC"/>
</dbReference>
<dbReference type="InterPro" id="IPR001086">
    <property type="entry name" value="Preph_deHydtase"/>
</dbReference>
<dbReference type="GO" id="GO:0005737">
    <property type="term" value="C:cytoplasm"/>
    <property type="evidence" value="ECO:0007669"/>
    <property type="project" value="UniProtKB-SubCell"/>
</dbReference>
<dbReference type="FunFam" id="3.40.190.10:FF:000034">
    <property type="entry name" value="Chorismate mutase/prephenate dehydratase"/>
    <property type="match status" value="1"/>
</dbReference>
<dbReference type="InterPro" id="IPR036979">
    <property type="entry name" value="CM_dom_sf"/>
</dbReference>
<dbReference type="PIRSF" id="PIRSF001500">
    <property type="entry name" value="Chor_mut_pdt_Ppr"/>
    <property type="match status" value="1"/>
</dbReference>
<evidence type="ECO:0000256" key="12">
    <source>
        <dbReference type="ARBA" id="ARBA00023222"/>
    </source>
</evidence>
<sequence length="387" mass="43911">MDLSELRKEIDDIDRDLVQMFEKRMALCQEVAEYKIKTGMQVLDRKREVEKLEAIQQMADSDFNRYGVHELFTQIMAISRKLQYQLLADKGVITGLPFEMVPNLQKSRANVVFQGVEGAYSHVAALQFFGEKAKVFHVKTWDDAMKAICAGTADFAVLPIENSSAGSVSDVYDLLVKYDNYIVGETFVKVDHVLLGLPEAEISDIQTVYSHPQGLMQCSRFLEEHRELTKYSTSNTALSAKRVQEEKDITHAAIASEMAGSLYGLKVLDRNIMNSRGNTTRFIVVASRKMYVADSNKLSLCFETNHENAALYNMLSHLTYNGLNMLKLESRPILGRPWEFRFFVDFEGNLGDAGVKNALRGILEEANYFRILGNYYTDKGKNIDENK</sequence>
<dbReference type="GO" id="GO:0046417">
    <property type="term" value="P:chorismate metabolic process"/>
    <property type="evidence" value="ECO:0007669"/>
    <property type="project" value="InterPro"/>
</dbReference>
<dbReference type="Gene3D" id="3.40.190.10">
    <property type="entry name" value="Periplasmic binding protein-like II"/>
    <property type="match status" value="2"/>
</dbReference>
<keyword evidence="9" id="KW-0963">Cytoplasm</keyword>
<evidence type="ECO:0000256" key="2">
    <source>
        <dbReference type="ARBA" id="ARBA00002364"/>
    </source>
</evidence>
<keyword evidence="14" id="KW-0456">Lyase</keyword>
<dbReference type="PANTHER" id="PTHR21022">
    <property type="entry name" value="PREPHENATE DEHYDRATASE P PROTEIN"/>
    <property type="match status" value="1"/>
</dbReference>
<evidence type="ECO:0000256" key="4">
    <source>
        <dbReference type="ARBA" id="ARBA00004741"/>
    </source>
</evidence>
<keyword evidence="15" id="KW-0511">Multifunctional enzyme</keyword>
<evidence type="ECO:0000313" key="23">
    <source>
        <dbReference type="EMBL" id="QNM05183.1"/>
    </source>
</evidence>
<keyword evidence="11" id="KW-0057">Aromatic amino acid biosynthesis</keyword>
<dbReference type="PROSITE" id="PS00857">
    <property type="entry name" value="PREPHENATE_DEHYDR_1"/>
    <property type="match status" value="1"/>
</dbReference>
<keyword evidence="12" id="KW-0584">Phenylalanine biosynthesis</keyword>
<evidence type="ECO:0000259" key="22">
    <source>
        <dbReference type="PROSITE" id="PS51671"/>
    </source>
</evidence>
<comment type="catalytic activity">
    <reaction evidence="1">
        <text>chorismate = prephenate</text>
        <dbReference type="Rhea" id="RHEA:13897"/>
        <dbReference type="ChEBI" id="CHEBI:29748"/>
        <dbReference type="ChEBI" id="CHEBI:29934"/>
        <dbReference type="EC" id="5.4.99.5"/>
    </reaction>
</comment>
<keyword evidence="10" id="KW-0028">Amino-acid biosynthesis</keyword>
<evidence type="ECO:0000256" key="7">
    <source>
        <dbReference type="ARBA" id="ARBA00014401"/>
    </source>
</evidence>
<dbReference type="InterPro" id="IPR045865">
    <property type="entry name" value="ACT-like_dom_sf"/>
</dbReference>
<reference evidence="23 24" key="1">
    <citation type="submission" date="2020-08" db="EMBL/GenBank/DDBJ databases">
        <authorList>
            <person name="Liu C."/>
            <person name="Sun Q."/>
        </authorList>
    </citation>
    <scope>NUCLEOTIDE SEQUENCE [LARGE SCALE GENOMIC DNA]</scope>
    <source>
        <strain evidence="23 24">NSJ-38</strain>
    </source>
</reference>
<evidence type="ECO:0000256" key="13">
    <source>
        <dbReference type="ARBA" id="ARBA00023235"/>
    </source>
</evidence>
<feature type="domain" description="ACT" evidence="22">
    <location>
        <begin position="299"/>
        <end position="379"/>
    </location>
</feature>
<dbReference type="GO" id="GO:0009094">
    <property type="term" value="P:L-phenylalanine biosynthetic process"/>
    <property type="evidence" value="ECO:0007669"/>
    <property type="project" value="UniProtKB-UniPathway"/>
</dbReference>
<evidence type="ECO:0000256" key="16">
    <source>
        <dbReference type="ARBA" id="ARBA00031175"/>
    </source>
</evidence>
<proteinExistence type="predicted"/>
<evidence type="ECO:0000256" key="18">
    <source>
        <dbReference type="ARBA" id="ARBA00047848"/>
    </source>
</evidence>
<accession>A0A7G9G301</accession>
<dbReference type="InterPro" id="IPR018528">
    <property type="entry name" value="Preph_deHydtase_CS"/>
</dbReference>
<evidence type="ECO:0000256" key="14">
    <source>
        <dbReference type="ARBA" id="ARBA00023239"/>
    </source>
</evidence>
<dbReference type="Pfam" id="PF00800">
    <property type="entry name" value="PDT"/>
    <property type="match status" value="1"/>
</dbReference>
<dbReference type="Proteomes" id="UP000515823">
    <property type="component" value="Chromosome"/>
</dbReference>
<dbReference type="PROSITE" id="PS51671">
    <property type="entry name" value="ACT"/>
    <property type="match status" value="1"/>
</dbReference>
<dbReference type="CDD" id="cd04905">
    <property type="entry name" value="ACT_CM-PDT"/>
    <property type="match status" value="1"/>
</dbReference>
<dbReference type="Gene3D" id="3.30.70.260">
    <property type="match status" value="1"/>
</dbReference>
<dbReference type="InterPro" id="IPR002701">
    <property type="entry name" value="CM_II_prokaryot"/>
</dbReference>
<comment type="subcellular location">
    <subcellularLocation>
        <location evidence="3">Cytoplasm</location>
    </subcellularLocation>
</comment>
<evidence type="ECO:0000256" key="19">
    <source>
        <dbReference type="PIRSR" id="PIRSR001500-2"/>
    </source>
</evidence>
<feature type="domain" description="Prephenate dehydratase" evidence="21">
    <location>
        <begin position="110"/>
        <end position="287"/>
    </location>
</feature>
<evidence type="ECO:0000256" key="17">
    <source>
        <dbReference type="ARBA" id="ARBA00031520"/>
    </source>
</evidence>
<name>A0A7G9G301_9FIRM</name>
<dbReference type="CDD" id="cd13631">
    <property type="entry name" value="PBP2_Ct-PDT_like"/>
    <property type="match status" value="1"/>
</dbReference>
<feature type="domain" description="Chorismate mutase" evidence="20">
    <location>
        <begin position="1"/>
        <end position="87"/>
    </location>
</feature>
<comment type="pathway">
    <text evidence="4">Amino-acid biosynthesis; L-phenylalanine biosynthesis; phenylpyruvate from prephenate: step 1/1.</text>
</comment>
<evidence type="ECO:0000259" key="21">
    <source>
        <dbReference type="PROSITE" id="PS51171"/>
    </source>
</evidence>
<gene>
    <name evidence="23" type="ORF">H9Q78_12150</name>
</gene>
<dbReference type="SUPFAM" id="SSF53850">
    <property type="entry name" value="Periplasmic binding protein-like II"/>
    <property type="match status" value="1"/>
</dbReference>
<dbReference type="Pfam" id="PF01817">
    <property type="entry name" value="CM_2"/>
    <property type="match status" value="1"/>
</dbReference>
<dbReference type="SMART" id="SM00830">
    <property type="entry name" value="CM_2"/>
    <property type="match status" value="1"/>
</dbReference>
<dbReference type="AlphaFoldDB" id="A0A7G9G301"/>
<comment type="pathway">
    <text evidence="5">Metabolic intermediate biosynthesis; prephenate biosynthesis; prephenate from chorismate: step 1/1.</text>
</comment>
<dbReference type="UniPathway" id="UPA00120">
    <property type="reaction ID" value="UER00203"/>
</dbReference>
<evidence type="ECO:0000256" key="9">
    <source>
        <dbReference type="ARBA" id="ARBA00022490"/>
    </source>
</evidence>
<dbReference type="PANTHER" id="PTHR21022:SF19">
    <property type="entry name" value="PREPHENATE DEHYDRATASE-RELATED"/>
    <property type="match status" value="1"/>
</dbReference>
<dbReference type="Gene3D" id="1.20.59.10">
    <property type="entry name" value="Chorismate mutase"/>
    <property type="match status" value="1"/>
</dbReference>
<evidence type="ECO:0000256" key="15">
    <source>
        <dbReference type="ARBA" id="ARBA00023268"/>
    </source>
</evidence>
<evidence type="ECO:0000256" key="10">
    <source>
        <dbReference type="ARBA" id="ARBA00022605"/>
    </source>
</evidence>
<dbReference type="InterPro" id="IPR008242">
    <property type="entry name" value="Chor_mutase/pphenate_deHydtase"/>
</dbReference>
<evidence type="ECO:0000256" key="3">
    <source>
        <dbReference type="ARBA" id="ARBA00004496"/>
    </source>
</evidence>
<evidence type="ECO:0000256" key="8">
    <source>
        <dbReference type="ARBA" id="ARBA00021872"/>
    </source>
</evidence>
<evidence type="ECO:0000313" key="24">
    <source>
        <dbReference type="Proteomes" id="UP000515823"/>
    </source>
</evidence>
<dbReference type="RefSeq" id="WP_249301994.1">
    <property type="nucleotide sequence ID" value="NZ_CP060634.1"/>
</dbReference>
<dbReference type="KEGG" id="qdo:H9Q78_12150"/>
<dbReference type="EMBL" id="CP060634">
    <property type="protein sequence ID" value="QNM05183.1"/>
    <property type="molecule type" value="Genomic_DNA"/>
</dbReference>
<dbReference type="PROSITE" id="PS51168">
    <property type="entry name" value="CHORISMATE_MUT_2"/>
    <property type="match status" value="1"/>
</dbReference>
<dbReference type="SUPFAM" id="SSF48600">
    <property type="entry name" value="Chorismate mutase II"/>
    <property type="match status" value="1"/>
</dbReference>
<dbReference type="InterPro" id="IPR002912">
    <property type="entry name" value="ACT_dom"/>
</dbReference>
<comment type="catalytic activity">
    <reaction evidence="18">
        <text>prephenate + H(+) = 3-phenylpyruvate + CO2 + H2O</text>
        <dbReference type="Rhea" id="RHEA:21648"/>
        <dbReference type="ChEBI" id="CHEBI:15377"/>
        <dbReference type="ChEBI" id="CHEBI:15378"/>
        <dbReference type="ChEBI" id="CHEBI:16526"/>
        <dbReference type="ChEBI" id="CHEBI:18005"/>
        <dbReference type="ChEBI" id="CHEBI:29934"/>
        <dbReference type="EC" id="4.2.1.51"/>
    </reaction>
</comment>